<dbReference type="AlphaFoldDB" id="A0A318RFU2"/>
<dbReference type="InterPro" id="IPR052754">
    <property type="entry name" value="NTPase_KAP_P-loop"/>
</dbReference>
<reference evidence="2 3" key="1">
    <citation type="submission" date="2018-06" db="EMBL/GenBank/DDBJ databases">
        <title>Genomic Encyclopedia of Type Strains, Phase IV (KMG-IV): sequencing the most valuable type-strain genomes for metagenomic binning, comparative biology and taxonomic classification.</title>
        <authorList>
            <person name="Goeker M."/>
        </authorList>
    </citation>
    <scope>NUCLEOTIDE SEQUENCE [LARGE SCALE GENOMIC DNA]</scope>
    <source>
        <strain evidence="2 3">DSM 45521</strain>
    </source>
</reference>
<feature type="domain" description="KAP NTPase" evidence="1">
    <location>
        <begin position="22"/>
        <end position="302"/>
    </location>
</feature>
<comment type="caution">
    <text evidence="2">The sequence shown here is derived from an EMBL/GenBank/DDBJ whole genome shotgun (WGS) entry which is preliminary data.</text>
</comment>
<organism evidence="2 3">
    <name type="scientific">Williamsia limnetica</name>
    <dbReference type="NCBI Taxonomy" id="882452"/>
    <lineage>
        <taxon>Bacteria</taxon>
        <taxon>Bacillati</taxon>
        <taxon>Actinomycetota</taxon>
        <taxon>Actinomycetes</taxon>
        <taxon>Mycobacteriales</taxon>
        <taxon>Nocardiaceae</taxon>
        <taxon>Williamsia</taxon>
    </lineage>
</organism>
<keyword evidence="3" id="KW-1185">Reference proteome</keyword>
<dbReference type="InterPro" id="IPR027417">
    <property type="entry name" value="P-loop_NTPase"/>
</dbReference>
<dbReference type="Gene3D" id="3.40.50.300">
    <property type="entry name" value="P-loop containing nucleotide triphosphate hydrolases"/>
    <property type="match status" value="1"/>
</dbReference>
<dbReference type="InterPro" id="IPR011646">
    <property type="entry name" value="KAP_P-loop"/>
</dbReference>
<dbReference type="PANTHER" id="PTHR22674">
    <property type="entry name" value="NTPASE, KAP FAMILY P-LOOP DOMAIN-CONTAINING 1"/>
    <property type="match status" value="1"/>
</dbReference>
<evidence type="ECO:0000313" key="3">
    <source>
        <dbReference type="Proteomes" id="UP000247591"/>
    </source>
</evidence>
<proteinExistence type="predicted"/>
<dbReference type="PANTHER" id="PTHR22674:SF6">
    <property type="entry name" value="NTPASE KAP FAMILY P-LOOP DOMAIN-CONTAINING PROTEIN 1"/>
    <property type="match status" value="1"/>
</dbReference>
<gene>
    <name evidence="2" type="ORF">DFR67_12616</name>
</gene>
<protein>
    <submittedName>
        <fullName evidence="2">Putative KAP-like P-loop ATPase</fullName>
    </submittedName>
</protein>
<dbReference type="RefSeq" id="WP_110472737.1">
    <property type="nucleotide sequence ID" value="NZ_QJSP01000026.1"/>
</dbReference>
<dbReference type="OrthoDB" id="88903at2"/>
<dbReference type="SUPFAM" id="SSF52540">
    <property type="entry name" value="P-loop containing nucleoside triphosphate hydrolases"/>
    <property type="match status" value="1"/>
</dbReference>
<accession>A0A318RFU2</accession>
<dbReference type="Proteomes" id="UP000247591">
    <property type="component" value="Unassembled WGS sequence"/>
</dbReference>
<evidence type="ECO:0000259" key="1">
    <source>
        <dbReference type="Pfam" id="PF07693"/>
    </source>
</evidence>
<evidence type="ECO:0000313" key="2">
    <source>
        <dbReference type="EMBL" id="PYE12008.1"/>
    </source>
</evidence>
<sequence length="695" mass="76247">MNSQIRNDDEPITTKEEDLFGRDGYATRVAEQIAATHSNKASVVFGLTGPWGSGKTSLINLIENALALKGGEYSVVRFTPWAAQDVSSLLGEFYAALLSALPESKLDTARRAFGSLLRIAAPMAIAIPIAGPSASAAATAAADSLTEHPAWNKAFQTAADQIATGSKKILVVVDDIDRLQGDELLTVLKVVRLLGRFPGVQYLLAYDHNSLMRTLETARTAGSASEARRYIEKMVQYPVPVPALIGAQIVSLLNAGIADVMQRRRPDSDLTDMHRLRDLVPTMRATLITPRSIGRYISQLDYDLSMHPPGETDIEDVMGLTLLRVVFPELHTKLPQYQHQLVTSPTYEAATGSIGTGEYEPFNPDDLLTELTPAVKEHARTMLHMLFPKLKSDHNFNPRRGVATQSYFGRYFTMAILADFDLPDSVVGEAIQAAVGGGDGTELLKLLHTDKQTLAFLALDKAQEAFSAELQKETTTAGRDQKCLALLTLLAPALDDLGEPGAFLFTLQDLVSRWVAREVLAAISNDSDPAKVAAALTLIHVPRTRIAVLHHAKSSPQMQGTPQWWASTLDAALPDAQEEFLNHLREQDHAPEIRDDLIEFFRLAYAVGVDLDPLRDGIASAIAAGEFGIEHLASRFITTDLANQFSRNQNDFDIIAPREDYKWYAQPEHPFTVDANNWTGRRILAAGRIEKPDDK</sequence>
<dbReference type="EMBL" id="QJSP01000026">
    <property type="protein sequence ID" value="PYE12008.1"/>
    <property type="molecule type" value="Genomic_DNA"/>
</dbReference>
<dbReference type="Pfam" id="PF07693">
    <property type="entry name" value="KAP_NTPase"/>
    <property type="match status" value="1"/>
</dbReference>
<name>A0A318RFU2_WILLI</name>